<name>A0AAW0E995_9AGAR</name>
<evidence type="ECO:0000256" key="8">
    <source>
        <dbReference type="SAM" id="MobiDB-lite"/>
    </source>
</evidence>
<reference evidence="10 11" key="1">
    <citation type="submission" date="2024-01" db="EMBL/GenBank/DDBJ databases">
        <title>A draft genome for a cacao thread blight-causing isolate of Paramarasmius palmivorus.</title>
        <authorList>
            <person name="Baruah I.K."/>
            <person name="Bukari Y."/>
            <person name="Amoako-Attah I."/>
            <person name="Meinhardt L.W."/>
            <person name="Bailey B.A."/>
            <person name="Cohen S.P."/>
        </authorList>
    </citation>
    <scope>NUCLEOTIDE SEQUENCE [LARGE SCALE GENOMIC DNA]</scope>
    <source>
        <strain evidence="10 11">GH-12</strain>
    </source>
</reference>
<dbReference type="EMBL" id="JAYKXP010000003">
    <property type="protein sequence ID" value="KAK7060547.1"/>
    <property type="molecule type" value="Genomic_DNA"/>
</dbReference>
<keyword evidence="3 6" id="KW-0547">Nucleotide-binding</keyword>
<dbReference type="Proteomes" id="UP001383192">
    <property type="component" value="Unassembled WGS sequence"/>
</dbReference>
<proteinExistence type="inferred from homology"/>
<evidence type="ECO:0000313" key="11">
    <source>
        <dbReference type="Proteomes" id="UP001383192"/>
    </source>
</evidence>
<comment type="similarity">
    <text evidence="7">Belongs to the protein kinase superfamily.</text>
</comment>
<evidence type="ECO:0000256" key="4">
    <source>
        <dbReference type="ARBA" id="ARBA00022777"/>
    </source>
</evidence>
<evidence type="ECO:0000256" key="3">
    <source>
        <dbReference type="ARBA" id="ARBA00022741"/>
    </source>
</evidence>
<evidence type="ECO:0000256" key="7">
    <source>
        <dbReference type="RuleBase" id="RU000304"/>
    </source>
</evidence>
<evidence type="ECO:0000256" key="6">
    <source>
        <dbReference type="PROSITE-ProRule" id="PRU10141"/>
    </source>
</evidence>
<dbReference type="SMART" id="SM00220">
    <property type="entry name" value="S_TKc"/>
    <property type="match status" value="1"/>
</dbReference>
<feature type="binding site" evidence="6">
    <location>
        <position position="56"/>
    </location>
    <ligand>
        <name>ATP</name>
        <dbReference type="ChEBI" id="CHEBI:30616"/>
    </ligand>
</feature>
<keyword evidence="5 6" id="KW-0067">ATP-binding</keyword>
<dbReference type="InterPro" id="IPR011009">
    <property type="entry name" value="Kinase-like_dom_sf"/>
</dbReference>
<evidence type="ECO:0000256" key="5">
    <source>
        <dbReference type="ARBA" id="ARBA00022840"/>
    </source>
</evidence>
<sequence>MPSISAADSFPDFAGHILDDGRLKLLEPLGSGAYGRVYRALNLKPSLDEPLFFAVKCLLKPEAGSRQEAFQTREFALHKLVSGHPHIVTLHEVYEDRTYIYVRMDLSLGGDLFAAITERRIFRGNDKLIKSAYLQILDAVHYCHENGVFHRDLKPENILCSKDGMDIRLADFGLSTQSRVSQEFGCGSSYYMSPECIGKEFRHERYSTRHSDIWSLGVILINMISGRNPWRYAMTSDDCFASYLHDPDFLRKVLPLSKGVNRILKRTFHLNPLCRITIPELREEIMKLDTFFMSEEDLAVSSETVRGVAENYATPAVDPAAPISSPSKAKVDKASSGLLVDSEKCLYASPAEGLQPLHDHDNPLDDLVGAFIVGSHSCSTDGDISPSSSESSGQSNGPITPATRPVNPEVEVPDLPEGQDIGQSVITHQVVAAPAKVVEHTPAPRHRAPSGTAPKPPPRRVGNQLFKRAVQRLKALSGSVSS</sequence>
<comment type="caution">
    <text evidence="10">The sequence shown here is derived from an EMBL/GenBank/DDBJ whole genome shotgun (WGS) entry which is preliminary data.</text>
</comment>
<keyword evidence="1 7" id="KW-0723">Serine/threonine-protein kinase</keyword>
<keyword evidence="4" id="KW-0418">Kinase</keyword>
<dbReference type="PROSITE" id="PS50011">
    <property type="entry name" value="PROTEIN_KINASE_DOM"/>
    <property type="match status" value="1"/>
</dbReference>
<dbReference type="PROSITE" id="PS00107">
    <property type="entry name" value="PROTEIN_KINASE_ATP"/>
    <property type="match status" value="1"/>
</dbReference>
<dbReference type="AlphaFoldDB" id="A0AAW0E995"/>
<dbReference type="Pfam" id="PF00069">
    <property type="entry name" value="Pkinase"/>
    <property type="match status" value="1"/>
</dbReference>
<evidence type="ECO:0000259" key="9">
    <source>
        <dbReference type="PROSITE" id="PS50011"/>
    </source>
</evidence>
<dbReference type="InterPro" id="IPR017441">
    <property type="entry name" value="Protein_kinase_ATP_BS"/>
</dbReference>
<dbReference type="GO" id="GO:0005524">
    <property type="term" value="F:ATP binding"/>
    <property type="evidence" value="ECO:0007669"/>
    <property type="project" value="UniProtKB-UniRule"/>
</dbReference>
<dbReference type="InterPro" id="IPR008271">
    <property type="entry name" value="Ser/Thr_kinase_AS"/>
</dbReference>
<keyword evidence="2" id="KW-0808">Transferase</keyword>
<evidence type="ECO:0000313" key="10">
    <source>
        <dbReference type="EMBL" id="KAK7060547.1"/>
    </source>
</evidence>
<dbReference type="SUPFAM" id="SSF56112">
    <property type="entry name" value="Protein kinase-like (PK-like)"/>
    <property type="match status" value="1"/>
</dbReference>
<organism evidence="10 11">
    <name type="scientific">Paramarasmius palmivorus</name>
    <dbReference type="NCBI Taxonomy" id="297713"/>
    <lineage>
        <taxon>Eukaryota</taxon>
        <taxon>Fungi</taxon>
        <taxon>Dikarya</taxon>
        <taxon>Basidiomycota</taxon>
        <taxon>Agaricomycotina</taxon>
        <taxon>Agaricomycetes</taxon>
        <taxon>Agaricomycetidae</taxon>
        <taxon>Agaricales</taxon>
        <taxon>Marasmiineae</taxon>
        <taxon>Marasmiaceae</taxon>
        <taxon>Paramarasmius</taxon>
    </lineage>
</organism>
<feature type="region of interest" description="Disordered" evidence="8">
    <location>
        <begin position="437"/>
        <end position="463"/>
    </location>
</feature>
<feature type="compositionally biased region" description="Low complexity" evidence="8">
    <location>
        <begin position="379"/>
        <end position="395"/>
    </location>
</feature>
<dbReference type="InterPro" id="IPR050205">
    <property type="entry name" value="CDPK_Ser/Thr_kinases"/>
</dbReference>
<dbReference type="InterPro" id="IPR000719">
    <property type="entry name" value="Prot_kinase_dom"/>
</dbReference>
<dbReference type="Gene3D" id="1.10.510.10">
    <property type="entry name" value="Transferase(Phosphotransferase) domain 1"/>
    <property type="match status" value="1"/>
</dbReference>
<evidence type="ECO:0000256" key="2">
    <source>
        <dbReference type="ARBA" id="ARBA00022679"/>
    </source>
</evidence>
<keyword evidence="11" id="KW-1185">Reference proteome</keyword>
<feature type="domain" description="Protein kinase" evidence="9">
    <location>
        <begin position="23"/>
        <end position="292"/>
    </location>
</feature>
<evidence type="ECO:0000256" key="1">
    <source>
        <dbReference type="ARBA" id="ARBA00022527"/>
    </source>
</evidence>
<accession>A0AAW0E995</accession>
<feature type="region of interest" description="Disordered" evidence="8">
    <location>
        <begin position="379"/>
        <end position="419"/>
    </location>
</feature>
<gene>
    <name evidence="10" type="ORF">VNI00_001313</name>
</gene>
<dbReference type="PANTHER" id="PTHR24349">
    <property type="entry name" value="SERINE/THREONINE-PROTEIN KINASE"/>
    <property type="match status" value="1"/>
</dbReference>
<protein>
    <recommendedName>
        <fullName evidence="9">Protein kinase domain-containing protein</fullName>
    </recommendedName>
</protein>
<dbReference type="GO" id="GO:0004674">
    <property type="term" value="F:protein serine/threonine kinase activity"/>
    <property type="evidence" value="ECO:0007669"/>
    <property type="project" value="UniProtKB-KW"/>
</dbReference>
<dbReference type="PROSITE" id="PS00108">
    <property type="entry name" value="PROTEIN_KINASE_ST"/>
    <property type="match status" value="1"/>
</dbReference>